<evidence type="ECO:0000313" key="3">
    <source>
        <dbReference type="EMBL" id="TXC66415.1"/>
    </source>
</evidence>
<keyword evidence="4" id="KW-1185">Reference proteome</keyword>
<evidence type="ECO:0000313" key="4">
    <source>
        <dbReference type="Proteomes" id="UP000321832"/>
    </source>
</evidence>
<dbReference type="AlphaFoldDB" id="A0A5C6U3T2"/>
<dbReference type="SUPFAM" id="SSF53756">
    <property type="entry name" value="UDP-Glycosyltransferase/glycogen phosphorylase"/>
    <property type="match status" value="1"/>
</dbReference>
<comment type="caution">
    <text evidence="3">The sequence shown here is derived from an EMBL/GenBank/DDBJ whole genome shotgun (WGS) entry which is preliminary data.</text>
</comment>
<sequence length="189" mass="20903">MLVESGFDASKVALIANAVDIERFRASGGRDERRRALCGERRLVGIYVGRLEWEKGVELMLRGWARVLQSRDDALLLVVGNGSLQPSLERLCELLGISDQVKFLGPTKQPETFLQLADFGLLASLHEGLSNRCSNTCRPACRCSGRGSAATRTSSSRAAPAGSSRRATKTRTSMPCVVPAMRRRRRWRR</sequence>
<keyword evidence="3" id="KW-0808">Transferase</keyword>
<feature type="domain" description="Glycosyl transferase family 1" evidence="2">
    <location>
        <begin position="39"/>
        <end position="129"/>
    </location>
</feature>
<evidence type="ECO:0000256" key="1">
    <source>
        <dbReference type="SAM" id="MobiDB-lite"/>
    </source>
</evidence>
<dbReference type="Gene3D" id="3.40.50.2000">
    <property type="entry name" value="Glycogen Phosphorylase B"/>
    <property type="match status" value="1"/>
</dbReference>
<feature type="region of interest" description="Disordered" evidence="1">
    <location>
        <begin position="144"/>
        <end position="176"/>
    </location>
</feature>
<dbReference type="Proteomes" id="UP000321832">
    <property type="component" value="Unassembled WGS sequence"/>
</dbReference>
<feature type="compositionally biased region" description="Low complexity" evidence="1">
    <location>
        <begin position="144"/>
        <end position="165"/>
    </location>
</feature>
<dbReference type="PANTHER" id="PTHR45947">
    <property type="entry name" value="SULFOQUINOVOSYL TRANSFERASE SQD2"/>
    <property type="match status" value="1"/>
</dbReference>
<name>A0A5C6U3T2_9BURK</name>
<protein>
    <submittedName>
        <fullName evidence="3">Glycosyltransferase</fullName>
    </submittedName>
</protein>
<dbReference type="InterPro" id="IPR050194">
    <property type="entry name" value="Glycosyltransferase_grp1"/>
</dbReference>
<accession>A0A5C6U3T2</accession>
<evidence type="ECO:0000259" key="2">
    <source>
        <dbReference type="Pfam" id="PF00534"/>
    </source>
</evidence>
<dbReference type="InterPro" id="IPR001296">
    <property type="entry name" value="Glyco_trans_1"/>
</dbReference>
<dbReference type="PANTHER" id="PTHR45947:SF3">
    <property type="entry name" value="SULFOQUINOVOSYL TRANSFERASE SQD2"/>
    <property type="match status" value="1"/>
</dbReference>
<reference evidence="3 4" key="1">
    <citation type="submission" date="2019-08" db="EMBL/GenBank/DDBJ databases">
        <authorList>
            <person name="Khan S.A."/>
            <person name="Jeon C.O."/>
            <person name="Jeong S.E."/>
        </authorList>
    </citation>
    <scope>NUCLEOTIDE SEQUENCE [LARGE SCALE GENOMIC DNA]</scope>
    <source>
        <strain evidence="4">IMCC1728</strain>
    </source>
</reference>
<proteinExistence type="predicted"/>
<organism evidence="3 4">
    <name type="scientific">Piscinibacter aquaticus</name>
    <dbReference type="NCBI Taxonomy" id="392597"/>
    <lineage>
        <taxon>Bacteria</taxon>
        <taxon>Pseudomonadati</taxon>
        <taxon>Pseudomonadota</taxon>
        <taxon>Betaproteobacteria</taxon>
        <taxon>Burkholderiales</taxon>
        <taxon>Sphaerotilaceae</taxon>
        <taxon>Piscinibacter</taxon>
    </lineage>
</organism>
<dbReference type="EMBL" id="VOPW01000001">
    <property type="protein sequence ID" value="TXC66415.1"/>
    <property type="molecule type" value="Genomic_DNA"/>
</dbReference>
<dbReference type="Pfam" id="PF00534">
    <property type="entry name" value="Glycos_transf_1"/>
    <property type="match status" value="1"/>
</dbReference>
<gene>
    <name evidence="3" type="ORF">FSC37_12895</name>
</gene>
<dbReference type="GO" id="GO:0016757">
    <property type="term" value="F:glycosyltransferase activity"/>
    <property type="evidence" value="ECO:0007669"/>
    <property type="project" value="TreeGrafter"/>
</dbReference>